<reference evidence="1" key="1">
    <citation type="journal article" date="2020" name="G3 (Bethesda)">
        <title>High-Quality Assemblies for Three Invasive Social Wasps from the &lt;i&gt;Vespula&lt;/i&gt; Genus.</title>
        <authorList>
            <person name="Harrop T.W.R."/>
            <person name="Guhlin J."/>
            <person name="McLaughlin G.M."/>
            <person name="Permina E."/>
            <person name="Stockwell P."/>
            <person name="Gilligan J."/>
            <person name="Le Lec M.F."/>
            <person name="Gruber M.A.M."/>
            <person name="Quinn O."/>
            <person name="Lovegrove M."/>
            <person name="Duncan E.J."/>
            <person name="Remnant E.J."/>
            <person name="Van Eeckhoven J."/>
            <person name="Graham B."/>
            <person name="Knapp R.A."/>
            <person name="Langford K.W."/>
            <person name="Kronenberg Z."/>
            <person name="Press M.O."/>
            <person name="Eacker S.M."/>
            <person name="Wilson-Rankin E.E."/>
            <person name="Purcell J."/>
            <person name="Lester P.J."/>
            <person name="Dearden P.K."/>
        </authorList>
    </citation>
    <scope>NUCLEOTIDE SEQUENCE</scope>
    <source>
        <strain evidence="1">Volc-1</strain>
    </source>
</reference>
<sequence length="82" mass="8973">MLLDPASVALGDLHTGLMTGSCRAENLLTRSPMSGYFAPQRDRLINDRYAELSPVQVPPAMPAGEMLLLVDLIELARAIDRH</sequence>
<name>A0A834NXH4_VESPE</name>
<gene>
    <name evidence="1" type="ORF">H0235_010541</name>
</gene>
<accession>A0A834NXH4</accession>
<dbReference type="AlphaFoldDB" id="A0A834NXH4"/>
<dbReference type="EMBL" id="JACSDY010000009">
    <property type="protein sequence ID" value="KAF7420244.1"/>
    <property type="molecule type" value="Genomic_DNA"/>
</dbReference>
<dbReference type="Proteomes" id="UP000600918">
    <property type="component" value="Unassembled WGS sequence"/>
</dbReference>
<organism evidence="1 2">
    <name type="scientific">Vespula pensylvanica</name>
    <name type="common">Western yellow jacket</name>
    <name type="synonym">Wasp</name>
    <dbReference type="NCBI Taxonomy" id="30213"/>
    <lineage>
        <taxon>Eukaryota</taxon>
        <taxon>Metazoa</taxon>
        <taxon>Ecdysozoa</taxon>
        <taxon>Arthropoda</taxon>
        <taxon>Hexapoda</taxon>
        <taxon>Insecta</taxon>
        <taxon>Pterygota</taxon>
        <taxon>Neoptera</taxon>
        <taxon>Endopterygota</taxon>
        <taxon>Hymenoptera</taxon>
        <taxon>Apocrita</taxon>
        <taxon>Aculeata</taxon>
        <taxon>Vespoidea</taxon>
        <taxon>Vespidae</taxon>
        <taxon>Vespinae</taxon>
        <taxon>Vespula</taxon>
    </lineage>
</organism>
<proteinExistence type="predicted"/>
<evidence type="ECO:0000313" key="2">
    <source>
        <dbReference type="Proteomes" id="UP000600918"/>
    </source>
</evidence>
<keyword evidence="2" id="KW-1185">Reference proteome</keyword>
<comment type="caution">
    <text evidence="1">The sequence shown here is derived from an EMBL/GenBank/DDBJ whole genome shotgun (WGS) entry which is preliminary data.</text>
</comment>
<protein>
    <submittedName>
        <fullName evidence="1">Uncharacterized protein</fullName>
    </submittedName>
</protein>
<evidence type="ECO:0000313" key="1">
    <source>
        <dbReference type="EMBL" id="KAF7420244.1"/>
    </source>
</evidence>